<dbReference type="GO" id="GO:0006120">
    <property type="term" value="P:mitochondrial electron transport, NADH to ubiquinone"/>
    <property type="evidence" value="ECO:0007669"/>
    <property type="project" value="InterPro"/>
</dbReference>
<evidence type="ECO:0000256" key="14">
    <source>
        <dbReference type="ARBA" id="ARBA00023075"/>
    </source>
</evidence>
<keyword evidence="7 18" id="KW-0679">Respiratory chain</keyword>
<reference evidence="20" key="1">
    <citation type="journal article" date="2018" name="Int. J. Biol. Macromol.">
        <title>A mitochondrial genome of Micronectidae and implications for its phylogenetic position.</title>
        <authorList>
            <person name="Zhang D.L."/>
            <person name="Li M."/>
            <person name="Li T."/>
            <person name="Yuan J.J."/>
            <person name="Bu W.J."/>
        </authorList>
    </citation>
    <scope>NUCLEOTIDE SEQUENCE</scope>
</reference>
<evidence type="ECO:0000256" key="16">
    <source>
        <dbReference type="ARBA" id="ARBA00023136"/>
    </source>
</evidence>
<keyword evidence="6" id="KW-0813">Transport</keyword>
<feature type="transmembrane region" description="Helical" evidence="18">
    <location>
        <begin position="220"/>
        <end position="240"/>
    </location>
</feature>
<feature type="transmembrane region" description="Helical" evidence="18">
    <location>
        <begin position="180"/>
        <end position="200"/>
    </location>
</feature>
<comment type="catalytic activity">
    <reaction evidence="17 18">
        <text>a ubiquinone + NADH + 5 H(+)(in) = a ubiquinol + NAD(+) + 4 H(+)(out)</text>
        <dbReference type="Rhea" id="RHEA:29091"/>
        <dbReference type="Rhea" id="RHEA-COMP:9565"/>
        <dbReference type="Rhea" id="RHEA-COMP:9566"/>
        <dbReference type="ChEBI" id="CHEBI:15378"/>
        <dbReference type="ChEBI" id="CHEBI:16389"/>
        <dbReference type="ChEBI" id="CHEBI:17976"/>
        <dbReference type="ChEBI" id="CHEBI:57540"/>
        <dbReference type="ChEBI" id="CHEBI:57945"/>
        <dbReference type="EC" id="7.1.1.2"/>
    </reaction>
</comment>
<dbReference type="GO" id="GO:0005743">
    <property type="term" value="C:mitochondrial inner membrane"/>
    <property type="evidence" value="ECO:0007669"/>
    <property type="project" value="UniProtKB-SubCell"/>
</dbReference>
<evidence type="ECO:0000256" key="15">
    <source>
        <dbReference type="ARBA" id="ARBA00023128"/>
    </source>
</evidence>
<proteinExistence type="inferred from homology"/>
<feature type="transmembrane region" description="Helical" evidence="18">
    <location>
        <begin position="252"/>
        <end position="272"/>
    </location>
</feature>
<accession>A0A346LZJ8</accession>
<keyword evidence="14 18" id="KW-0830">Ubiquinone</keyword>
<evidence type="ECO:0000256" key="9">
    <source>
        <dbReference type="ARBA" id="ARBA00022792"/>
    </source>
</evidence>
<feature type="transmembrane region" description="Helical" evidence="18">
    <location>
        <begin position="28"/>
        <end position="46"/>
    </location>
</feature>
<evidence type="ECO:0000256" key="2">
    <source>
        <dbReference type="ARBA" id="ARBA00004448"/>
    </source>
</evidence>
<feature type="transmembrane region" description="Helical" evidence="18">
    <location>
        <begin position="58"/>
        <end position="76"/>
    </location>
</feature>
<feature type="transmembrane region" description="Helical" evidence="18">
    <location>
        <begin position="135"/>
        <end position="151"/>
    </location>
</feature>
<evidence type="ECO:0000256" key="5">
    <source>
        <dbReference type="ARBA" id="ARBA00021008"/>
    </source>
</evidence>
<evidence type="ECO:0000259" key="19">
    <source>
        <dbReference type="Pfam" id="PF00361"/>
    </source>
</evidence>
<comment type="function">
    <text evidence="18">Core subunit of the mitochondrial membrane respiratory chain NADH dehydrogenase (Complex I) which catalyzes electron transfer from NADH through the respiratory chain, using ubiquinone as an electron acceptor. Essential for the catalytic activity and assembly of complex I.</text>
</comment>
<feature type="transmembrane region" description="Helical" evidence="18">
    <location>
        <begin position="7"/>
        <end position="22"/>
    </location>
</feature>
<protein>
    <recommendedName>
        <fullName evidence="5 18">NADH-ubiquinone oxidoreductase chain 2</fullName>
        <ecNumber evidence="4 18">7.1.1.2</ecNumber>
    </recommendedName>
</protein>
<keyword evidence="12 18" id="KW-1133">Transmembrane helix</keyword>
<comment type="subcellular location">
    <subcellularLocation>
        <location evidence="2 18">Mitochondrion inner membrane</location>
        <topology evidence="2 18">Multi-pass membrane protein</topology>
    </subcellularLocation>
</comment>
<evidence type="ECO:0000256" key="10">
    <source>
        <dbReference type="ARBA" id="ARBA00022967"/>
    </source>
</evidence>
<dbReference type="InterPro" id="IPR001750">
    <property type="entry name" value="ND/Mrp_TM"/>
</dbReference>
<evidence type="ECO:0000313" key="20">
    <source>
        <dbReference type="EMBL" id="AXQ02193.1"/>
    </source>
</evidence>
<geneLocation type="mitochondrion" evidence="20"/>
<keyword evidence="16 18" id="KW-0472">Membrane</keyword>
<evidence type="ECO:0000256" key="17">
    <source>
        <dbReference type="ARBA" id="ARBA00049551"/>
    </source>
</evidence>
<evidence type="ECO:0000256" key="7">
    <source>
        <dbReference type="ARBA" id="ARBA00022660"/>
    </source>
</evidence>
<evidence type="ECO:0000256" key="1">
    <source>
        <dbReference type="ARBA" id="ARBA00003257"/>
    </source>
</evidence>
<evidence type="ECO:0000256" key="11">
    <source>
        <dbReference type="ARBA" id="ARBA00022982"/>
    </source>
</evidence>
<dbReference type="GO" id="GO:0008137">
    <property type="term" value="F:NADH dehydrogenase (ubiquinone) activity"/>
    <property type="evidence" value="ECO:0007669"/>
    <property type="project" value="UniProtKB-EC"/>
</dbReference>
<feature type="transmembrane region" description="Helical" evidence="18">
    <location>
        <begin position="82"/>
        <end position="103"/>
    </location>
</feature>
<evidence type="ECO:0000256" key="18">
    <source>
        <dbReference type="RuleBase" id="RU003403"/>
    </source>
</evidence>
<keyword evidence="10 18" id="KW-1278">Translocase</keyword>
<name>A0A346LZJ8_9HEMI</name>
<evidence type="ECO:0000256" key="6">
    <source>
        <dbReference type="ARBA" id="ARBA00022448"/>
    </source>
</evidence>
<comment type="function">
    <text evidence="1">Core subunit of the mitochondrial membrane respiratory chain NADH dehydrogenase (Complex I) that is believed to belong to the minimal assembly required for catalysis. Complex I functions in the transfer of electrons from NADH to the respiratory chain. The immediate electron acceptor for the enzyme is believed to be ubiquinone.</text>
</comment>
<keyword evidence="9 18" id="KW-0999">Mitochondrion inner membrane</keyword>
<evidence type="ECO:0000256" key="8">
    <source>
        <dbReference type="ARBA" id="ARBA00022692"/>
    </source>
</evidence>
<keyword evidence="8 18" id="KW-0812">Transmembrane</keyword>
<keyword evidence="15 18" id="KW-0496">Mitochondrion</keyword>
<reference evidence="20" key="2">
    <citation type="submission" date="2018-05" db="EMBL/GenBank/DDBJ databases">
        <authorList>
            <person name="Lanie J.A."/>
            <person name="Ng W.-L."/>
            <person name="Kazmierczak K.M."/>
            <person name="Andrzejewski T.M."/>
            <person name="Davidsen T.M."/>
            <person name="Wayne K.J."/>
            <person name="Tettelin H."/>
            <person name="Glass J.I."/>
            <person name="Rusch D."/>
            <person name="Podicherti R."/>
            <person name="Tsui H.-C.T."/>
            <person name="Winkler M.E."/>
        </authorList>
    </citation>
    <scope>NUCLEOTIDE SEQUENCE</scope>
</reference>
<gene>
    <name evidence="20" type="primary">ND2</name>
</gene>
<dbReference type="AlphaFoldDB" id="A0A346LZJ8"/>
<dbReference type="PANTHER" id="PTHR46552">
    <property type="entry name" value="NADH-UBIQUINONE OXIDOREDUCTASE CHAIN 2"/>
    <property type="match status" value="1"/>
</dbReference>
<evidence type="ECO:0000256" key="13">
    <source>
        <dbReference type="ARBA" id="ARBA00023027"/>
    </source>
</evidence>
<feature type="domain" description="NADH:quinone oxidoreductase/Mrp antiporter transmembrane" evidence="19">
    <location>
        <begin position="81"/>
        <end position="267"/>
    </location>
</feature>
<sequence length="317" mass="36988">MKKNSSIMLFFIMMILGTTITASSNNWLIMWTGLEINMMAFLPLIALNKLDAPEASMIYFLIQSLGSMILLFSVLMNWNQNILTMMAIMVKMGAAPFHFWMILIMEKMSWLNCLILMTWQKIAPMVMIIHMKPMMMLASISIIVGAIGGLNQSSLRKLIAFSSVNHIGWMLSISELKTFLFMKYLIMYTIMMTMMVLFLFNKKIFQLNQITENLNMVEKINFSIMMLSIGGLPPFLGFITKWMVIQEMMNKSMLFLMILMIMLSMITLFFYIRMISSLMLMEYNFIKSWMFHKPKKSQMMMMMTNLFILPMVAMTMI</sequence>
<feature type="domain" description="NADH:quinone oxidoreductase/Mrp antiporter transmembrane" evidence="19">
    <location>
        <begin position="24"/>
        <end position="77"/>
    </location>
</feature>
<comment type="similarity">
    <text evidence="3 18">Belongs to the complex I subunit 2 family.</text>
</comment>
<evidence type="ECO:0000256" key="3">
    <source>
        <dbReference type="ARBA" id="ARBA00007012"/>
    </source>
</evidence>
<dbReference type="EC" id="7.1.1.2" evidence="4 18"/>
<dbReference type="PANTHER" id="PTHR46552:SF1">
    <property type="entry name" value="NADH-UBIQUINONE OXIDOREDUCTASE CHAIN 2"/>
    <property type="match status" value="1"/>
</dbReference>
<dbReference type="InterPro" id="IPR003917">
    <property type="entry name" value="NADH_UbQ_OxRdtase_chain2"/>
</dbReference>
<dbReference type="PRINTS" id="PR01436">
    <property type="entry name" value="NADHDHGNASE2"/>
</dbReference>
<dbReference type="InterPro" id="IPR050175">
    <property type="entry name" value="Complex_I_Subunit_2"/>
</dbReference>
<dbReference type="Pfam" id="PF00361">
    <property type="entry name" value="Proton_antipo_M"/>
    <property type="match status" value="2"/>
</dbReference>
<feature type="transmembrane region" description="Helical" evidence="18">
    <location>
        <begin position="299"/>
        <end position="316"/>
    </location>
</feature>
<keyword evidence="13 18" id="KW-0520">NAD</keyword>
<evidence type="ECO:0000256" key="12">
    <source>
        <dbReference type="ARBA" id="ARBA00022989"/>
    </source>
</evidence>
<dbReference type="EMBL" id="MH382835">
    <property type="protein sequence ID" value="AXQ02193.1"/>
    <property type="molecule type" value="Genomic_DNA"/>
</dbReference>
<organism evidence="20">
    <name type="scientific">Micronecta sahlbergii</name>
    <dbReference type="NCBI Taxonomy" id="2304347"/>
    <lineage>
        <taxon>Eukaryota</taxon>
        <taxon>Metazoa</taxon>
        <taxon>Ecdysozoa</taxon>
        <taxon>Arthropoda</taxon>
        <taxon>Hexapoda</taxon>
        <taxon>Insecta</taxon>
        <taxon>Pterygota</taxon>
        <taxon>Neoptera</taxon>
        <taxon>Paraneoptera</taxon>
        <taxon>Hemiptera</taxon>
        <taxon>Heteroptera</taxon>
        <taxon>Panheteroptera</taxon>
        <taxon>Nepomorpha</taxon>
        <taxon>Micronectidae</taxon>
        <taxon>Micronecta</taxon>
    </lineage>
</organism>
<evidence type="ECO:0000256" key="4">
    <source>
        <dbReference type="ARBA" id="ARBA00012944"/>
    </source>
</evidence>
<keyword evidence="11 18" id="KW-0249">Electron transport</keyword>